<dbReference type="InterPro" id="IPR050196">
    <property type="entry name" value="Cytochrome_P450_Monoox"/>
</dbReference>
<dbReference type="GO" id="GO:0020037">
    <property type="term" value="F:heme binding"/>
    <property type="evidence" value="ECO:0007669"/>
    <property type="project" value="InterPro"/>
</dbReference>
<name>A0A8H7UHI6_MORIS</name>
<dbReference type="OrthoDB" id="1470350at2759"/>
<keyword evidence="10" id="KW-1185">Reference proteome</keyword>
<dbReference type="Gene3D" id="1.10.630.10">
    <property type="entry name" value="Cytochrome P450"/>
    <property type="match status" value="1"/>
</dbReference>
<keyword evidence="4 8" id="KW-0560">Oxidoreductase</keyword>
<evidence type="ECO:0000256" key="1">
    <source>
        <dbReference type="ARBA" id="ARBA00010617"/>
    </source>
</evidence>
<evidence type="ECO:0000256" key="2">
    <source>
        <dbReference type="ARBA" id="ARBA00022617"/>
    </source>
</evidence>
<dbReference type="PANTHER" id="PTHR24291">
    <property type="entry name" value="CYTOCHROME P450 FAMILY 4"/>
    <property type="match status" value="1"/>
</dbReference>
<evidence type="ECO:0000256" key="5">
    <source>
        <dbReference type="ARBA" id="ARBA00023004"/>
    </source>
</evidence>
<comment type="cofactor">
    <cofactor evidence="7">
        <name>heme</name>
        <dbReference type="ChEBI" id="CHEBI:30413"/>
    </cofactor>
</comment>
<evidence type="ECO:0000313" key="9">
    <source>
        <dbReference type="EMBL" id="KAG2183290.1"/>
    </source>
</evidence>
<feature type="binding site" description="axial binding residue" evidence="7">
    <location>
        <position position="490"/>
    </location>
    <ligand>
        <name>heme</name>
        <dbReference type="ChEBI" id="CHEBI:30413"/>
    </ligand>
    <ligandPart>
        <name>Fe</name>
        <dbReference type="ChEBI" id="CHEBI:18248"/>
    </ligandPart>
</feature>
<keyword evidence="2 7" id="KW-0349">Heme</keyword>
<dbReference type="PRINTS" id="PR00385">
    <property type="entry name" value="P450"/>
</dbReference>
<protein>
    <recommendedName>
        <fullName evidence="11">Cytochrome P450</fullName>
    </recommendedName>
</protein>
<proteinExistence type="inferred from homology"/>
<comment type="similarity">
    <text evidence="1 8">Belongs to the cytochrome P450 family.</text>
</comment>
<organism evidence="9 10">
    <name type="scientific">Mortierella isabellina</name>
    <name type="common">Filamentous fungus</name>
    <name type="synonym">Umbelopsis isabellina</name>
    <dbReference type="NCBI Taxonomy" id="91625"/>
    <lineage>
        <taxon>Eukaryota</taxon>
        <taxon>Fungi</taxon>
        <taxon>Fungi incertae sedis</taxon>
        <taxon>Mucoromycota</taxon>
        <taxon>Mucoromycotina</taxon>
        <taxon>Umbelopsidomycetes</taxon>
        <taxon>Umbelopsidales</taxon>
        <taxon>Umbelopsidaceae</taxon>
        <taxon>Umbelopsis</taxon>
    </lineage>
</organism>
<dbReference type="PANTHER" id="PTHR24291:SF50">
    <property type="entry name" value="BIFUNCTIONAL ALBAFLAVENONE MONOOXYGENASE_TERPENE SYNTHASE"/>
    <property type="match status" value="1"/>
</dbReference>
<dbReference type="InterPro" id="IPR001128">
    <property type="entry name" value="Cyt_P450"/>
</dbReference>
<evidence type="ECO:0000256" key="6">
    <source>
        <dbReference type="ARBA" id="ARBA00023033"/>
    </source>
</evidence>
<evidence type="ECO:0000256" key="3">
    <source>
        <dbReference type="ARBA" id="ARBA00022723"/>
    </source>
</evidence>
<dbReference type="InterPro" id="IPR002401">
    <property type="entry name" value="Cyt_P450_E_grp-I"/>
</dbReference>
<dbReference type="Pfam" id="PF00067">
    <property type="entry name" value="p450"/>
    <property type="match status" value="1"/>
</dbReference>
<evidence type="ECO:0000256" key="8">
    <source>
        <dbReference type="RuleBase" id="RU000461"/>
    </source>
</evidence>
<keyword evidence="6 8" id="KW-0503">Monooxygenase</keyword>
<reference evidence="9" key="1">
    <citation type="submission" date="2020-12" db="EMBL/GenBank/DDBJ databases">
        <title>Metabolic potential, ecology and presence of endohyphal bacteria is reflected in genomic diversity of Mucoromycotina.</title>
        <authorList>
            <person name="Muszewska A."/>
            <person name="Okrasinska A."/>
            <person name="Steczkiewicz K."/>
            <person name="Drgas O."/>
            <person name="Orlowska M."/>
            <person name="Perlinska-Lenart U."/>
            <person name="Aleksandrzak-Piekarczyk T."/>
            <person name="Szatraj K."/>
            <person name="Zielenkiewicz U."/>
            <person name="Pilsyk S."/>
            <person name="Malc E."/>
            <person name="Mieczkowski P."/>
            <person name="Kruszewska J.S."/>
            <person name="Biernat P."/>
            <person name="Pawlowska J."/>
        </authorList>
    </citation>
    <scope>NUCLEOTIDE SEQUENCE</scope>
    <source>
        <strain evidence="9">WA0000067209</strain>
    </source>
</reference>
<evidence type="ECO:0008006" key="11">
    <source>
        <dbReference type="Google" id="ProtNLM"/>
    </source>
</evidence>
<dbReference type="EMBL" id="JAEPQZ010000003">
    <property type="protein sequence ID" value="KAG2183290.1"/>
    <property type="molecule type" value="Genomic_DNA"/>
</dbReference>
<gene>
    <name evidence="9" type="ORF">INT43_006295</name>
</gene>
<sequence>MTSLSLQRLTAEVLKNVNNISGFYAQHVLPYLAKQRKASYIASAAVLFICYQVYQFAHIPKKLKHIPAVPFWAYMRSVLSGEGPDKRLNLIYSVLSDSPSGVFLKPHRVGWTVGAVGPQALKTVWIRKDDYPKSQSLIEDKRFLFAKMLGVHNILGLNGAEWKKHRMIANPAFHRHMPVKLFGKLCERMMSRFEIEEIGLSSVDISALMQRFTLDVIGLAGFGYDFQSIENPDNQKVMAYNSVMDGLKDPFFFFFPFFEKHMLWAFSSRREQHLNCESLHTTYQNIIENKKRVLLEQKGRQEDPEKDLLTLMLEAGEDDPSQALTDEELRENLSVFFIAGHDTTSNALSFALYWLAVNPDIQEKARSEVIKVIGDGADVFYPTENQISQLKYIYMIMKETDTSFLQTLRLCPPVLSSQLRHTEEDIELAGTVIPKGVHIQAEIFVAHHDPSVWKDPEQFRPERFAAGGENEENARKGLAWSPFGNGARQCIGMNFSLAEQRVVLSMLLRKYTWTLPKDSIHKGHPVFVGGSSLLLSAQDLHLSFKNRF</sequence>
<evidence type="ECO:0000256" key="4">
    <source>
        <dbReference type="ARBA" id="ARBA00023002"/>
    </source>
</evidence>
<dbReference type="GO" id="GO:0016705">
    <property type="term" value="F:oxidoreductase activity, acting on paired donors, with incorporation or reduction of molecular oxygen"/>
    <property type="evidence" value="ECO:0007669"/>
    <property type="project" value="InterPro"/>
</dbReference>
<dbReference type="InterPro" id="IPR017972">
    <property type="entry name" value="Cyt_P450_CS"/>
</dbReference>
<evidence type="ECO:0000256" key="7">
    <source>
        <dbReference type="PIRSR" id="PIRSR602401-1"/>
    </source>
</evidence>
<dbReference type="SUPFAM" id="SSF48264">
    <property type="entry name" value="Cytochrome P450"/>
    <property type="match status" value="1"/>
</dbReference>
<dbReference type="InterPro" id="IPR036396">
    <property type="entry name" value="Cyt_P450_sf"/>
</dbReference>
<dbReference type="GO" id="GO:0005506">
    <property type="term" value="F:iron ion binding"/>
    <property type="evidence" value="ECO:0007669"/>
    <property type="project" value="InterPro"/>
</dbReference>
<dbReference type="AlphaFoldDB" id="A0A8H7UHI6"/>
<accession>A0A8H7UHI6</accession>
<evidence type="ECO:0000313" key="10">
    <source>
        <dbReference type="Proteomes" id="UP000654370"/>
    </source>
</evidence>
<comment type="caution">
    <text evidence="9">The sequence shown here is derived from an EMBL/GenBank/DDBJ whole genome shotgun (WGS) entry which is preliminary data.</text>
</comment>
<dbReference type="Proteomes" id="UP000654370">
    <property type="component" value="Unassembled WGS sequence"/>
</dbReference>
<dbReference type="PROSITE" id="PS00086">
    <property type="entry name" value="CYTOCHROME_P450"/>
    <property type="match status" value="1"/>
</dbReference>
<keyword evidence="3 7" id="KW-0479">Metal-binding</keyword>
<keyword evidence="5 7" id="KW-0408">Iron</keyword>
<dbReference type="GO" id="GO:0004497">
    <property type="term" value="F:monooxygenase activity"/>
    <property type="evidence" value="ECO:0007669"/>
    <property type="project" value="UniProtKB-KW"/>
</dbReference>
<dbReference type="PRINTS" id="PR00463">
    <property type="entry name" value="EP450I"/>
</dbReference>